<dbReference type="EMBL" id="CP036274">
    <property type="protein sequence ID" value="QDU30083.1"/>
    <property type="molecule type" value="Genomic_DNA"/>
</dbReference>
<name>A0A517YIM2_9BACT</name>
<dbReference type="KEGG" id="aagg:ETAA8_52020"/>
<dbReference type="PANTHER" id="PTHR47814">
    <property type="entry name" value="PEPTIDYL-TRNA HYDROLASE ARFB"/>
    <property type="match status" value="1"/>
</dbReference>
<feature type="compositionally biased region" description="Basic residues" evidence="1">
    <location>
        <begin position="103"/>
        <end position="117"/>
    </location>
</feature>
<dbReference type="Proteomes" id="UP000315017">
    <property type="component" value="Chromosome"/>
</dbReference>
<dbReference type="InterPro" id="IPR000352">
    <property type="entry name" value="Pep_chain_release_fac_I"/>
</dbReference>
<organism evidence="3 4">
    <name type="scientific">Anatilimnocola aggregata</name>
    <dbReference type="NCBI Taxonomy" id="2528021"/>
    <lineage>
        <taxon>Bacteria</taxon>
        <taxon>Pseudomonadati</taxon>
        <taxon>Planctomycetota</taxon>
        <taxon>Planctomycetia</taxon>
        <taxon>Pirellulales</taxon>
        <taxon>Pirellulaceae</taxon>
        <taxon>Anatilimnocola</taxon>
    </lineage>
</organism>
<dbReference type="OrthoDB" id="9815709at2"/>
<evidence type="ECO:0000313" key="3">
    <source>
        <dbReference type="EMBL" id="QDU30083.1"/>
    </source>
</evidence>
<dbReference type="AlphaFoldDB" id="A0A517YIM2"/>
<dbReference type="GO" id="GO:0004045">
    <property type="term" value="F:peptidyl-tRNA hydrolase activity"/>
    <property type="evidence" value="ECO:0007669"/>
    <property type="project" value="UniProtKB-EC"/>
</dbReference>
<evidence type="ECO:0000256" key="1">
    <source>
        <dbReference type="SAM" id="MobiDB-lite"/>
    </source>
</evidence>
<dbReference type="GO" id="GO:0043022">
    <property type="term" value="F:ribosome binding"/>
    <property type="evidence" value="ECO:0007669"/>
    <property type="project" value="TreeGrafter"/>
</dbReference>
<evidence type="ECO:0000313" key="4">
    <source>
        <dbReference type="Proteomes" id="UP000315017"/>
    </source>
</evidence>
<sequence>MITVSARITIPESELRFTFSRSSGPGGQNVNKVSSKATMHWNAVESPSLPDDVKQRFLTTYKSKLTTLGEVVIVSQESRDQPKNIQICLDKLRGMILEILVPPKKRRPTKPTKGSKVRRLDAKKGRSQTKQNRRPIKGE</sequence>
<gene>
    <name evidence="3" type="primary">arfB</name>
    <name evidence="3" type="ORF">ETAA8_52020</name>
</gene>
<dbReference type="GO" id="GO:0003747">
    <property type="term" value="F:translation release factor activity"/>
    <property type="evidence" value="ECO:0007669"/>
    <property type="project" value="InterPro"/>
</dbReference>
<feature type="region of interest" description="Disordered" evidence="1">
    <location>
        <begin position="100"/>
        <end position="139"/>
    </location>
</feature>
<dbReference type="RefSeq" id="WP_145094958.1">
    <property type="nucleotide sequence ID" value="NZ_CP036274.1"/>
</dbReference>
<dbReference type="Pfam" id="PF00472">
    <property type="entry name" value="RF-1"/>
    <property type="match status" value="1"/>
</dbReference>
<proteinExistence type="predicted"/>
<feature type="domain" description="Prokaryotic-type class I peptide chain release factors" evidence="2">
    <location>
        <begin position="7"/>
        <end position="133"/>
    </location>
</feature>
<dbReference type="PANTHER" id="PTHR47814:SF1">
    <property type="entry name" value="PEPTIDYL-TRNA HYDROLASE ARFB"/>
    <property type="match status" value="1"/>
</dbReference>
<dbReference type="NCBIfam" id="NF006718">
    <property type="entry name" value="PRK09256.1"/>
    <property type="match status" value="1"/>
</dbReference>
<keyword evidence="4" id="KW-1185">Reference proteome</keyword>
<dbReference type="Gene3D" id="3.30.160.20">
    <property type="match status" value="1"/>
</dbReference>
<dbReference type="SUPFAM" id="SSF110916">
    <property type="entry name" value="Peptidyl-tRNA hydrolase domain-like"/>
    <property type="match status" value="1"/>
</dbReference>
<reference evidence="3 4" key="1">
    <citation type="submission" date="2019-02" db="EMBL/GenBank/DDBJ databases">
        <title>Deep-cultivation of Planctomycetes and their phenomic and genomic characterization uncovers novel biology.</title>
        <authorList>
            <person name="Wiegand S."/>
            <person name="Jogler M."/>
            <person name="Boedeker C."/>
            <person name="Pinto D."/>
            <person name="Vollmers J."/>
            <person name="Rivas-Marin E."/>
            <person name="Kohn T."/>
            <person name="Peeters S.H."/>
            <person name="Heuer A."/>
            <person name="Rast P."/>
            <person name="Oberbeckmann S."/>
            <person name="Bunk B."/>
            <person name="Jeske O."/>
            <person name="Meyerdierks A."/>
            <person name="Storesund J.E."/>
            <person name="Kallscheuer N."/>
            <person name="Luecker S."/>
            <person name="Lage O.M."/>
            <person name="Pohl T."/>
            <person name="Merkel B.J."/>
            <person name="Hornburger P."/>
            <person name="Mueller R.-W."/>
            <person name="Bruemmer F."/>
            <person name="Labrenz M."/>
            <person name="Spormann A.M."/>
            <person name="Op den Camp H."/>
            <person name="Overmann J."/>
            <person name="Amann R."/>
            <person name="Jetten M.S.M."/>
            <person name="Mascher T."/>
            <person name="Medema M.H."/>
            <person name="Devos D.P."/>
            <person name="Kaster A.-K."/>
            <person name="Ovreas L."/>
            <person name="Rohde M."/>
            <person name="Galperin M.Y."/>
            <person name="Jogler C."/>
        </authorList>
    </citation>
    <scope>NUCLEOTIDE SEQUENCE [LARGE SCALE GENOMIC DNA]</scope>
    <source>
        <strain evidence="3 4">ETA_A8</strain>
    </source>
</reference>
<keyword evidence="3" id="KW-0378">Hydrolase</keyword>
<dbReference type="EC" id="3.1.1.29" evidence="3"/>
<protein>
    <submittedName>
        <fullName evidence="3">Peptidyl-tRNA hydrolase ArfB</fullName>
        <ecNumber evidence="3">3.1.1.29</ecNumber>
    </submittedName>
</protein>
<dbReference type="GO" id="GO:0072344">
    <property type="term" value="P:rescue of stalled ribosome"/>
    <property type="evidence" value="ECO:0007669"/>
    <property type="project" value="TreeGrafter"/>
</dbReference>
<feature type="compositionally biased region" description="Basic residues" evidence="1">
    <location>
        <begin position="125"/>
        <end position="139"/>
    </location>
</feature>
<evidence type="ECO:0000259" key="2">
    <source>
        <dbReference type="Pfam" id="PF00472"/>
    </source>
</evidence>
<accession>A0A517YIM2</accession>